<proteinExistence type="predicted"/>
<keyword evidence="2" id="KW-1185">Reference proteome</keyword>
<evidence type="ECO:0000313" key="1">
    <source>
        <dbReference type="EMBL" id="QMV73671.1"/>
    </source>
</evidence>
<sequence length="183" mass="20336">MGKKLTWSLLALLALIGAGAIWYLAAKTYEIRISQAQLEQKLAERLPLTQRYPLVSVTLAQPRVHLNEDSERVDFGLYMTVNTNTSGSQLLGAQIDMSSSLRYDAERGAIFLDQPLMDKLVVQGLDERRTAMAQVALEAAMTSYLAQQPIYTLNAADARQRVARMTVRDIRVDKGVLVIILGL</sequence>
<evidence type="ECO:0000313" key="2">
    <source>
        <dbReference type="Proteomes" id="UP000515240"/>
    </source>
</evidence>
<dbReference type="KEGG" id="cpis:HS961_13010"/>
<dbReference type="InterPro" id="IPR010835">
    <property type="entry name" value="DUF1439"/>
</dbReference>
<dbReference type="RefSeq" id="WP_182322580.1">
    <property type="nucleotide sequence ID" value="NZ_CP058554.1"/>
</dbReference>
<dbReference type="Proteomes" id="UP000515240">
    <property type="component" value="Chromosome"/>
</dbReference>
<gene>
    <name evidence="1" type="ORF">HS961_13010</name>
</gene>
<dbReference type="Gene3D" id="3.15.10.40">
    <property type="entry name" value="Uncharacterised protein PF07273, DUF1439"/>
    <property type="match status" value="1"/>
</dbReference>
<protein>
    <submittedName>
        <fullName evidence="1">DUF1439 domain-containing protein</fullName>
    </submittedName>
</protein>
<accession>A0A7G5EI46</accession>
<reference evidence="1 2" key="1">
    <citation type="journal article" date="2020" name="G3 (Bethesda)">
        <title>CeMbio - The Caenorhabditis elegans Microbiome Resource.</title>
        <authorList>
            <person name="Dirksen P."/>
            <person name="Assie A."/>
            <person name="Zimmermann J."/>
            <person name="Zhang F."/>
            <person name="Tietje A.M."/>
            <person name="Marsh S.A."/>
            <person name="Felix M.A."/>
            <person name="Shapira M."/>
            <person name="Kaleta C."/>
            <person name="Schulenburg H."/>
            <person name="Samuel B."/>
        </authorList>
    </citation>
    <scope>NUCLEOTIDE SEQUENCE [LARGE SCALE GENOMIC DNA]</scope>
    <source>
        <strain evidence="1 2">BIGb0172</strain>
    </source>
</reference>
<dbReference type="Pfam" id="PF07273">
    <property type="entry name" value="DUF1439"/>
    <property type="match status" value="1"/>
</dbReference>
<dbReference type="EMBL" id="CP058554">
    <property type="protein sequence ID" value="QMV73671.1"/>
    <property type="molecule type" value="Genomic_DNA"/>
</dbReference>
<organism evidence="1 2">
    <name type="scientific">Comamonas piscis</name>
    <dbReference type="NCBI Taxonomy" id="1562974"/>
    <lineage>
        <taxon>Bacteria</taxon>
        <taxon>Pseudomonadati</taxon>
        <taxon>Pseudomonadota</taxon>
        <taxon>Betaproteobacteria</taxon>
        <taxon>Burkholderiales</taxon>
        <taxon>Comamonadaceae</taxon>
        <taxon>Comamonas</taxon>
    </lineage>
</organism>
<name>A0A7G5EI46_9BURK</name>
<dbReference type="AlphaFoldDB" id="A0A7G5EI46"/>